<proteinExistence type="predicted"/>
<dbReference type="AlphaFoldDB" id="A0A552WUB7"/>
<evidence type="ECO:0000259" key="1">
    <source>
        <dbReference type="Pfam" id="PF07510"/>
    </source>
</evidence>
<keyword evidence="3" id="KW-1185">Reference proteome</keyword>
<dbReference type="Proteomes" id="UP000318693">
    <property type="component" value="Unassembled WGS sequence"/>
</dbReference>
<reference evidence="2 3" key="1">
    <citation type="submission" date="2019-07" db="EMBL/GenBank/DDBJ databases">
        <title>Georgenia wutianyii sp. nov. and Georgenia *** sp. nov. isolated from plateau pika (Ochotona curzoniae) in the Qinghai-Tibet plateau of China.</title>
        <authorList>
            <person name="Tian Z."/>
        </authorList>
    </citation>
    <scope>NUCLEOTIDE SEQUENCE [LARGE SCALE GENOMIC DNA]</scope>
    <source>
        <strain evidence="2 3">Z446</strain>
    </source>
</reference>
<dbReference type="InterPro" id="IPR011089">
    <property type="entry name" value="GmrSD_C"/>
</dbReference>
<name>A0A552WUB7_9MICO</name>
<dbReference type="PANTHER" id="PTHR30032">
    <property type="entry name" value="N-ACETYLMURAMOYL-L-ALANINE AMIDASE-RELATED"/>
    <property type="match status" value="1"/>
</dbReference>
<accession>A0A552WUB7</accession>
<dbReference type="Gene3D" id="3.40.50.12090">
    <property type="match status" value="2"/>
</dbReference>
<evidence type="ECO:0000313" key="2">
    <source>
        <dbReference type="EMBL" id="TRW46382.1"/>
    </source>
</evidence>
<sequence length="609" mass="63066">MVAWFSQRTPSAAWSAARTAAGRSSVSKSSIILHTTLNSGQCVSTQASCQAPPTRRVGANSPTVVRFGHTLRVTSLLPRRSRDELALMRSPRRAVTALLGGFAAAALSVAGLTPATAATSTIDRQSGGDRWGTAANISAKTFPAGASTVYVASGRDYPDALAGAPVAAIDGAPVLLVDKAAIPTATRTELGHLNPYDIVVLGGSSAVSDAVYSALSEYGTVSRLHGGDRYATAANISAATFDPGVPVAYVASGRGYADALAGTPVAGRDDAPILLVDTNTVPDTIKTELGRLKPGRIVVLGGPSVVSDAVLTQLRQYTSGSVTRQYGGDRYATAVDISQKAFPNGASTVYLASGLGFPDALAGAPAAGIANAPILLVQPGSIPDVVLAEIKRLAPTKIVVLGGTSAISDAVAKRAADPNAPVATGPAAAALAALDGIRVTTVEAPGYDRDLFGNEWIDADGDELDTRNEILLRDLTNTVVEDRGSEKVVLSGTLADPYTGKTINFVRGVGTSNAVQIDHVVSVSAAWKMGANAWTTPQRVNFYNNFDNLLAVDGPTNASKGDKTLGEWEPPNAAFRCEYAITYIDVTDEYDLALKPVDVSYARELLPTC</sequence>
<feature type="domain" description="GmrSD restriction endonucleases C-terminal" evidence="1">
    <location>
        <begin position="465"/>
        <end position="592"/>
    </location>
</feature>
<comment type="caution">
    <text evidence="2">The sequence shown here is derived from an EMBL/GenBank/DDBJ whole genome shotgun (WGS) entry which is preliminary data.</text>
</comment>
<dbReference type="EMBL" id="VJXR01000010">
    <property type="protein sequence ID" value="TRW46382.1"/>
    <property type="molecule type" value="Genomic_DNA"/>
</dbReference>
<dbReference type="InterPro" id="IPR051922">
    <property type="entry name" value="Bact_Sporulation_Assoc"/>
</dbReference>
<organism evidence="2 3">
    <name type="scientific">Georgenia yuyongxinii</name>
    <dbReference type="NCBI Taxonomy" id="2589797"/>
    <lineage>
        <taxon>Bacteria</taxon>
        <taxon>Bacillati</taxon>
        <taxon>Actinomycetota</taxon>
        <taxon>Actinomycetes</taxon>
        <taxon>Micrococcales</taxon>
        <taxon>Bogoriellaceae</taxon>
        <taxon>Georgenia</taxon>
    </lineage>
</organism>
<dbReference type="Pfam" id="PF04122">
    <property type="entry name" value="CW_binding_2"/>
    <property type="match status" value="3"/>
</dbReference>
<dbReference type="InterPro" id="IPR007253">
    <property type="entry name" value="Cell_wall-bd_2"/>
</dbReference>
<dbReference type="Pfam" id="PF07510">
    <property type="entry name" value="GmrSD_C"/>
    <property type="match status" value="1"/>
</dbReference>
<protein>
    <submittedName>
        <fullName evidence="2">DUF1524 domain-containing protein</fullName>
    </submittedName>
</protein>
<dbReference type="PANTHER" id="PTHR30032:SF8">
    <property type="entry name" value="GERMINATION-SPECIFIC N-ACETYLMURAMOYL-L-ALANINE AMIDASE"/>
    <property type="match status" value="1"/>
</dbReference>
<gene>
    <name evidence="2" type="ORF">FJ693_05500</name>
</gene>
<evidence type="ECO:0000313" key="3">
    <source>
        <dbReference type="Proteomes" id="UP000318693"/>
    </source>
</evidence>